<sequence length="68" mass="7814">MTLTVLTKQNTVCGQGNTNSELSYRTTQAELIKTIFHELEILLSYQIRETIALRKQNLRRMKTGVTSK</sequence>
<proteinExistence type="predicted"/>
<dbReference type="AlphaFoldDB" id="A0A1H7GU42"/>
<dbReference type="Proteomes" id="UP000198916">
    <property type="component" value="Unassembled WGS sequence"/>
</dbReference>
<organism evidence="1 2">
    <name type="scientific">Parapedobacter koreensis</name>
    <dbReference type="NCBI Taxonomy" id="332977"/>
    <lineage>
        <taxon>Bacteria</taxon>
        <taxon>Pseudomonadati</taxon>
        <taxon>Bacteroidota</taxon>
        <taxon>Sphingobacteriia</taxon>
        <taxon>Sphingobacteriales</taxon>
        <taxon>Sphingobacteriaceae</taxon>
        <taxon>Parapedobacter</taxon>
    </lineage>
</organism>
<evidence type="ECO:0000313" key="1">
    <source>
        <dbReference type="EMBL" id="SEK41611.1"/>
    </source>
</evidence>
<protein>
    <submittedName>
        <fullName evidence="1">Uncharacterized protein</fullName>
    </submittedName>
</protein>
<gene>
    <name evidence="1" type="ORF">SAMN05421740_101805</name>
</gene>
<reference evidence="2" key="1">
    <citation type="submission" date="2016-10" db="EMBL/GenBank/DDBJ databases">
        <authorList>
            <person name="Varghese N."/>
            <person name="Submissions S."/>
        </authorList>
    </citation>
    <scope>NUCLEOTIDE SEQUENCE [LARGE SCALE GENOMIC DNA]</scope>
    <source>
        <strain evidence="2">Jip14</strain>
    </source>
</reference>
<dbReference type="EMBL" id="FNZR01000001">
    <property type="protein sequence ID" value="SEK41611.1"/>
    <property type="molecule type" value="Genomic_DNA"/>
</dbReference>
<name>A0A1H7GU42_9SPHI</name>
<evidence type="ECO:0000313" key="2">
    <source>
        <dbReference type="Proteomes" id="UP000198916"/>
    </source>
</evidence>
<dbReference type="STRING" id="332977.SAMN05421740_101805"/>
<keyword evidence="2" id="KW-1185">Reference proteome</keyword>
<accession>A0A1H7GU42</accession>